<gene>
    <name evidence="1" type="ordered locus">Slit_1942</name>
</gene>
<dbReference type="AlphaFoldDB" id="D5CT85"/>
<organism evidence="1 2">
    <name type="scientific">Sideroxydans lithotrophicus (strain ES-1)</name>
    <dbReference type="NCBI Taxonomy" id="580332"/>
    <lineage>
        <taxon>Bacteria</taxon>
        <taxon>Pseudomonadati</taxon>
        <taxon>Pseudomonadota</taxon>
        <taxon>Betaproteobacteria</taxon>
        <taxon>Nitrosomonadales</taxon>
        <taxon>Gallionellaceae</taxon>
        <taxon>Sideroxydans</taxon>
    </lineage>
</organism>
<evidence type="ECO:0000313" key="2">
    <source>
        <dbReference type="Proteomes" id="UP000001625"/>
    </source>
</evidence>
<dbReference type="Proteomes" id="UP000001625">
    <property type="component" value="Chromosome"/>
</dbReference>
<name>D5CT85_SIDLE</name>
<accession>D5CT85</accession>
<keyword evidence="2" id="KW-1185">Reference proteome</keyword>
<dbReference type="HOGENOM" id="CLU_1539024_0_0_4"/>
<dbReference type="KEGG" id="slt:Slit_1942"/>
<proteinExistence type="predicted"/>
<reference evidence="1 2" key="1">
    <citation type="submission" date="2010-03" db="EMBL/GenBank/DDBJ databases">
        <title>Complete sequence of Sideroxydans lithotrophicus ES-1.</title>
        <authorList>
            <consortium name="US DOE Joint Genome Institute"/>
            <person name="Lucas S."/>
            <person name="Copeland A."/>
            <person name="Lapidus A."/>
            <person name="Cheng J.-F."/>
            <person name="Bruce D."/>
            <person name="Goodwin L."/>
            <person name="Pitluck S."/>
            <person name="Munk A.C."/>
            <person name="Detter J.C."/>
            <person name="Han C."/>
            <person name="Tapia R."/>
            <person name="Larimer F."/>
            <person name="Land M."/>
            <person name="Hauser L."/>
            <person name="Kyrpides N."/>
            <person name="Ivanova N."/>
            <person name="Emerson D."/>
            <person name="Woyke T."/>
        </authorList>
    </citation>
    <scope>NUCLEOTIDE SEQUENCE [LARGE SCALE GENOMIC DNA]</scope>
    <source>
        <strain evidence="1 2">ES-1</strain>
    </source>
</reference>
<dbReference type="STRING" id="580332.Slit_1942"/>
<protein>
    <submittedName>
        <fullName evidence="1">Uncharacterized protein</fullName>
    </submittedName>
</protein>
<sequence precursor="true">MFKCSLNSILIEVFPMIKEMIVAAFLIACTLPALADGEKGKVQICRDLKISSITDRSPVELLAPIYLEKRIESYDGDTDQWIEIAQDIKLGAKPSCVTVEGIVTRNTQDKPAPKKGSIWKADANAKPGQWWGKKPVIKKIKIDGKYETYEESDPAKGGEIQTVALQGRALENFK</sequence>
<evidence type="ECO:0000313" key="1">
    <source>
        <dbReference type="EMBL" id="ADE12171.1"/>
    </source>
</evidence>
<dbReference type="EMBL" id="CP001965">
    <property type="protein sequence ID" value="ADE12171.1"/>
    <property type="molecule type" value="Genomic_DNA"/>
</dbReference>